<keyword evidence="1" id="KW-1185">Reference proteome</keyword>
<accession>A0ABM0PK87</accession>
<dbReference type="PANTHER" id="PTHR45125">
    <property type="entry name" value="F21J9.4-RELATED"/>
    <property type="match status" value="1"/>
</dbReference>
<name>A0ABM0PK87_PRUMU</name>
<proteinExistence type="predicted"/>
<dbReference type="GeneID" id="103339319"/>
<dbReference type="RefSeq" id="XP_008240811.1">
    <property type="nucleotide sequence ID" value="XM_008242589.1"/>
</dbReference>
<dbReference type="Proteomes" id="UP000694861">
    <property type="component" value="Linkage group LG8"/>
</dbReference>
<evidence type="ECO:0000313" key="2">
    <source>
        <dbReference type="RefSeq" id="XP_008240811.1"/>
    </source>
</evidence>
<sequence length="246" mass="28199">MSGIGEGSKRAKLPNFSTEEDVALYHAYLAISEDPIIGNSQQANAFWAGIHKQFFELCPSNRTSNSLKCRWNFIRPRCQKYWECLVEADRKNKSGSSELNKVDLAKTLYHENGPPFRLDHCFAVLKNAIKWSTGESVPETHYNSEIPRPKRRAIGRKAAKIAKQKGTADSESCVKYNSALSSFNARRETMDEYKVMLVETKDMTPNRKAYWKYQQKKIMNACQASRVLEFDDNVYRPDPPPGFDQE</sequence>
<organism evidence="1 2">
    <name type="scientific">Prunus mume</name>
    <name type="common">Japanese apricot</name>
    <name type="synonym">Armeniaca mume</name>
    <dbReference type="NCBI Taxonomy" id="102107"/>
    <lineage>
        <taxon>Eukaryota</taxon>
        <taxon>Viridiplantae</taxon>
        <taxon>Streptophyta</taxon>
        <taxon>Embryophyta</taxon>
        <taxon>Tracheophyta</taxon>
        <taxon>Spermatophyta</taxon>
        <taxon>Magnoliopsida</taxon>
        <taxon>eudicotyledons</taxon>
        <taxon>Gunneridae</taxon>
        <taxon>Pentapetalae</taxon>
        <taxon>rosids</taxon>
        <taxon>fabids</taxon>
        <taxon>Rosales</taxon>
        <taxon>Rosaceae</taxon>
        <taxon>Amygdaloideae</taxon>
        <taxon>Amygdaleae</taxon>
        <taxon>Prunus</taxon>
    </lineage>
</organism>
<protein>
    <submittedName>
        <fullName evidence="2">Glutathione S-transferase T3-like</fullName>
    </submittedName>
</protein>
<reference evidence="2" key="2">
    <citation type="submission" date="2025-08" db="UniProtKB">
        <authorList>
            <consortium name="RefSeq"/>
        </authorList>
    </citation>
    <scope>IDENTIFICATION</scope>
</reference>
<evidence type="ECO:0000313" key="1">
    <source>
        <dbReference type="Proteomes" id="UP000694861"/>
    </source>
</evidence>
<dbReference type="PANTHER" id="PTHR45125:SF3">
    <property type="entry name" value="NO-APICAL-MERISTEM-ASSOCIATED CARBOXY-TERMINAL DOMAIN PROTEIN"/>
    <property type="match status" value="1"/>
</dbReference>
<gene>
    <name evidence="2" type="primary">LOC103339319</name>
</gene>
<reference evidence="1" key="1">
    <citation type="journal article" date="2012" name="Nat. Commun.">
        <title>The genome of Prunus mume.</title>
        <authorList>
            <person name="Zhang Q."/>
            <person name="Chen W."/>
            <person name="Sun L."/>
            <person name="Zhao F."/>
            <person name="Huang B."/>
            <person name="Yang W."/>
            <person name="Tao Y."/>
            <person name="Wang J."/>
            <person name="Yuan Z."/>
            <person name="Fan G."/>
            <person name="Xing Z."/>
            <person name="Han C."/>
            <person name="Pan H."/>
            <person name="Zhong X."/>
            <person name="Shi W."/>
            <person name="Liang X."/>
            <person name="Du D."/>
            <person name="Sun F."/>
            <person name="Xu Z."/>
            <person name="Hao R."/>
            <person name="Lv T."/>
            <person name="Lv Y."/>
            <person name="Zheng Z."/>
            <person name="Sun M."/>
            <person name="Luo L."/>
            <person name="Cai M."/>
            <person name="Gao Y."/>
            <person name="Wang J."/>
            <person name="Yin Y."/>
            <person name="Xu X."/>
            <person name="Cheng T."/>
            <person name="Wang J."/>
        </authorList>
    </citation>
    <scope>NUCLEOTIDE SEQUENCE [LARGE SCALE GENOMIC DNA]</scope>
</reference>